<reference evidence="1 2" key="1">
    <citation type="submission" date="2017-04" db="EMBL/GenBank/DDBJ databases">
        <title>Novel microbial lineages endemic to geothermal iron-oxide mats fill important gaps in the evolutionary history of Archaea.</title>
        <authorList>
            <person name="Jay Z.J."/>
            <person name="Beam J.P."/>
            <person name="Dlakic M."/>
            <person name="Rusch D.B."/>
            <person name="Kozubal M.A."/>
            <person name="Inskeep W.P."/>
        </authorList>
    </citation>
    <scope>NUCLEOTIDE SEQUENCE [LARGE SCALE GENOMIC DNA]</scope>
    <source>
        <strain evidence="1">OSP_C</strain>
    </source>
</reference>
<gene>
    <name evidence="1" type="ORF">B9Q00_04440</name>
</gene>
<sequence length="375" mass="43560">MPRKRLPPGPLAQKVFKAIIEVGPRDLESVSRISGIPYYKVVQVFHRAIENFNIRVLASANIHALGLSTAFFEAQPSKEFRSVAFQAFQTLNSLMGLHVNAVDMRSLVGSLYIPRDEKGYAYLKLFDRLKDEGFLESYWAETFSNKLRYSMRPEYFDWNKGVYSFTWESLSDRDPEDPIMVSSESLADKLDLLIIKELEVNAMLSFKEISLNLQKRHNVQASDRLLMYHFKQHVIPRRLLGRYKVFLPPVKTLAIDYVVSVKKESRDTYVRLIRRIPYLSIELFDDSHNYHVAMFNVPFGEYMDFVGYYYKNVVPLTESIRGHIGVPGLRISYTIPYELYDEEQGWVYDYKKDAQRILEVANKILSERKNSASGG</sequence>
<name>A0A2R6AQP1_9ARCH</name>
<comment type="caution">
    <text evidence="1">The sequence shown here is derived from an EMBL/GenBank/DDBJ whole genome shotgun (WGS) entry which is preliminary data.</text>
</comment>
<dbReference type="AlphaFoldDB" id="A0A2R6AQP1"/>
<evidence type="ECO:0000313" key="2">
    <source>
        <dbReference type="Proteomes" id="UP000241473"/>
    </source>
</evidence>
<protein>
    <submittedName>
        <fullName evidence="1">Uncharacterized protein</fullName>
    </submittedName>
</protein>
<dbReference type="Proteomes" id="UP000241473">
    <property type="component" value="Unassembled WGS sequence"/>
</dbReference>
<proteinExistence type="predicted"/>
<dbReference type="EMBL" id="NEXB01000016">
    <property type="protein sequence ID" value="PSN88682.1"/>
    <property type="molecule type" value="Genomic_DNA"/>
</dbReference>
<accession>A0A2R6AQP1</accession>
<organism evidence="1 2">
    <name type="scientific">Candidatus Marsarchaeota G1 archaeon OSP_C</name>
    <dbReference type="NCBI Taxonomy" id="1978154"/>
    <lineage>
        <taxon>Archaea</taxon>
        <taxon>Candidatus Marsarchaeota</taxon>
        <taxon>Candidatus Marsarchaeota group 1</taxon>
    </lineage>
</organism>
<evidence type="ECO:0000313" key="1">
    <source>
        <dbReference type="EMBL" id="PSN88682.1"/>
    </source>
</evidence>